<keyword evidence="2" id="KW-1185">Reference proteome</keyword>
<dbReference type="RefSeq" id="WP_311495348.1">
    <property type="nucleotide sequence ID" value="NZ_JAVRHO010000014.1"/>
</dbReference>
<dbReference type="EMBL" id="JAVRHO010000014">
    <property type="protein sequence ID" value="MDT0647238.1"/>
    <property type="molecule type" value="Genomic_DNA"/>
</dbReference>
<proteinExistence type="predicted"/>
<dbReference type="Pfam" id="PF19852">
    <property type="entry name" value="DUF6327"/>
    <property type="match status" value="1"/>
</dbReference>
<comment type="caution">
    <text evidence="1">The sequence shown here is derived from an EMBL/GenBank/DDBJ whole genome shotgun (WGS) entry which is preliminary data.</text>
</comment>
<dbReference type="Proteomes" id="UP001245285">
    <property type="component" value="Unassembled WGS sequence"/>
</dbReference>
<dbReference type="InterPro" id="IPR046290">
    <property type="entry name" value="DUF6327"/>
</dbReference>
<accession>A0ABU3CLL5</accession>
<organism evidence="1 2">
    <name type="scientific">Autumnicola lenta</name>
    <dbReference type="NCBI Taxonomy" id="3075593"/>
    <lineage>
        <taxon>Bacteria</taxon>
        <taxon>Pseudomonadati</taxon>
        <taxon>Bacteroidota</taxon>
        <taxon>Flavobacteriia</taxon>
        <taxon>Flavobacteriales</taxon>
        <taxon>Flavobacteriaceae</taxon>
        <taxon>Autumnicola</taxon>
    </lineage>
</organism>
<reference evidence="1 2" key="1">
    <citation type="submission" date="2023-09" db="EMBL/GenBank/DDBJ databases">
        <authorList>
            <person name="Rey-Velasco X."/>
        </authorList>
    </citation>
    <scope>NUCLEOTIDE SEQUENCE [LARGE SCALE GENOMIC DNA]</scope>
    <source>
        <strain evidence="1 2">F260</strain>
    </source>
</reference>
<gene>
    <name evidence="1" type="ORF">RM545_11105</name>
</gene>
<name>A0ABU3CLL5_9FLAO</name>
<evidence type="ECO:0000313" key="1">
    <source>
        <dbReference type="EMBL" id="MDT0647238.1"/>
    </source>
</evidence>
<sequence length="78" mass="8660">MGKKYTSYDQIDRDLKILKLQTDIDKEEVKLSVDQVKSNISPAALGSDLFGSMIQKALILKALSKMFGIKKLVASSKK</sequence>
<protein>
    <submittedName>
        <fullName evidence="1">DUF6327 family protein</fullName>
    </submittedName>
</protein>
<evidence type="ECO:0000313" key="2">
    <source>
        <dbReference type="Proteomes" id="UP001245285"/>
    </source>
</evidence>